<feature type="compositionally biased region" description="Basic and acidic residues" evidence="6">
    <location>
        <begin position="9"/>
        <end position="24"/>
    </location>
</feature>
<proteinExistence type="inferred from homology"/>
<feature type="transmembrane region" description="Helical" evidence="7">
    <location>
        <begin position="158"/>
        <end position="179"/>
    </location>
</feature>
<reference evidence="9" key="1">
    <citation type="submission" date="2025-08" db="UniProtKB">
        <authorList>
            <consortium name="RefSeq"/>
        </authorList>
    </citation>
    <scope>IDENTIFICATION</scope>
    <source>
        <tissue evidence="9">Seedling</tissue>
    </source>
</reference>
<comment type="subcellular location">
    <subcellularLocation>
        <location evidence="1">Membrane</location>
        <topology evidence="1">Multi-pass membrane protein</topology>
    </subcellularLocation>
</comment>
<keyword evidence="3 7" id="KW-0812">Transmembrane</keyword>
<organism evidence="8 9">
    <name type="scientific">Ziziphus jujuba</name>
    <name type="common">Chinese jujube</name>
    <name type="synonym">Ziziphus sativa</name>
    <dbReference type="NCBI Taxonomy" id="326968"/>
    <lineage>
        <taxon>Eukaryota</taxon>
        <taxon>Viridiplantae</taxon>
        <taxon>Streptophyta</taxon>
        <taxon>Embryophyta</taxon>
        <taxon>Tracheophyta</taxon>
        <taxon>Spermatophyta</taxon>
        <taxon>Magnoliopsida</taxon>
        <taxon>eudicotyledons</taxon>
        <taxon>Gunneridae</taxon>
        <taxon>Pentapetalae</taxon>
        <taxon>rosids</taxon>
        <taxon>fabids</taxon>
        <taxon>Rosales</taxon>
        <taxon>Rhamnaceae</taxon>
        <taxon>Paliureae</taxon>
        <taxon>Ziziphus</taxon>
    </lineage>
</organism>
<dbReference type="GO" id="GO:0016020">
    <property type="term" value="C:membrane"/>
    <property type="evidence" value="ECO:0007669"/>
    <property type="project" value="UniProtKB-SubCell"/>
</dbReference>
<dbReference type="FunFam" id="1.20.1260.100:FF:000001">
    <property type="entry name" value="translocator protein 2"/>
    <property type="match status" value="1"/>
</dbReference>
<name>A0A6P4ANX4_ZIZJJ</name>
<dbReference type="Proteomes" id="UP001652623">
    <property type="component" value="Chromosome 11"/>
</dbReference>
<sequence>MASQNCQRRFKDMTNQEPGKDNKTSSDSPRSPWKLAVSVAMPLFITMTMVLLFGSGKKYRVLATIFWLPPLWFIHLASLGSSFLMGLAAWLVWSDGGFDSESHALPLYVAQISLSMVWNPLVLVIGVAWLGFVFCVIQFGTLFACYFYFKRVSPSAEYLIRPCLTWVAYLTFVTCQLIAYL</sequence>
<evidence type="ECO:0000256" key="7">
    <source>
        <dbReference type="SAM" id="Phobius"/>
    </source>
</evidence>
<dbReference type="AlphaFoldDB" id="A0A6P4ANX4"/>
<feature type="transmembrane region" description="Helical" evidence="7">
    <location>
        <begin position="66"/>
        <end position="93"/>
    </location>
</feature>
<feature type="transmembrane region" description="Helical" evidence="7">
    <location>
        <begin position="35"/>
        <end position="54"/>
    </location>
</feature>
<gene>
    <name evidence="9" type="primary">LOC107433177</name>
</gene>
<protein>
    <submittedName>
        <fullName evidence="9">Translocator protein homolog</fullName>
    </submittedName>
</protein>
<comment type="similarity">
    <text evidence="2">Belongs to the TspO/BZRP family.</text>
</comment>
<keyword evidence="5 7" id="KW-0472">Membrane</keyword>
<dbReference type="GeneID" id="107433177"/>
<dbReference type="PANTHER" id="PTHR10057:SF6">
    <property type="entry name" value="TRANSLOCATOR PROTEIN HOMOLOG"/>
    <property type="match status" value="1"/>
</dbReference>
<feature type="transmembrane region" description="Helical" evidence="7">
    <location>
        <begin position="121"/>
        <end position="149"/>
    </location>
</feature>
<keyword evidence="4 7" id="KW-1133">Transmembrane helix</keyword>
<dbReference type="RefSeq" id="XP_015899920.1">
    <property type="nucleotide sequence ID" value="XM_016044434.4"/>
</dbReference>
<dbReference type="Gene3D" id="1.20.1260.100">
    <property type="entry name" value="TspO/MBR protein"/>
    <property type="match status" value="1"/>
</dbReference>
<dbReference type="KEGG" id="zju:107433177"/>
<dbReference type="InParanoid" id="A0A6P4ANX4"/>
<evidence type="ECO:0000256" key="1">
    <source>
        <dbReference type="ARBA" id="ARBA00004141"/>
    </source>
</evidence>
<evidence type="ECO:0000256" key="3">
    <source>
        <dbReference type="ARBA" id="ARBA00022692"/>
    </source>
</evidence>
<dbReference type="PANTHER" id="PTHR10057">
    <property type="entry name" value="PERIPHERAL-TYPE BENZODIAZEPINE RECEPTOR"/>
    <property type="match status" value="1"/>
</dbReference>
<dbReference type="InterPro" id="IPR038330">
    <property type="entry name" value="TspO/MBR-related_sf"/>
</dbReference>
<evidence type="ECO:0000256" key="5">
    <source>
        <dbReference type="ARBA" id="ARBA00023136"/>
    </source>
</evidence>
<evidence type="ECO:0000313" key="8">
    <source>
        <dbReference type="Proteomes" id="UP001652623"/>
    </source>
</evidence>
<dbReference type="InterPro" id="IPR004307">
    <property type="entry name" value="TspO_MBR"/>
</dbReference>
<keyword evidence="8" id="KW-1185">Reference proteome</keyword>
<dbReference type="Pfam" id="PF03073">
    <property type="entry name" value="TspO_MBR"/>
    <property type="match status" value="1"/>
</dbReference>
<evidence type="ECO:0000256" key="6">
    <source>
        <dbReference type="SAM" id="MobiDB-lite"/>
    </source>
</evidence>
<accession>A0A6P4ANX4</accession>
<evidence type="ECO:0000256" key="4">
    <source>
        <dbReference type="ARBA" id="ARBA00022989"/>
    </source>
</evidence>
<evidence type="ECO:0000256" key="2">
    <source>
        <dbReference type="ARBA" id="ARBA00007524"/>
    </source>
</evidence>
<dbReference type="CDD" id="cd15904">
    <property type="entry name" value="TSPO_MBR"/>
    <property type="match status" value="1"/>
</dbReference>
<feature type="region of interest" description="Disordered" evidence="6">
    <location>
        <begin position="1"/>
        <end position="31"/>
    </location>
</feature>
<evidence type="ECO:0000313" key="9">
    <source>
        <dbReference type="RefSeq" id="XP_015899920.1"/>
    </source>
</evidence>